<feature type="domain" description="Enolase C-terminal TIM barrel" evidence="11">
    <location>
        <begin position="138"/>
        <end position="429"/>
    </location>
</feature>
<comment type="subcellular location">
    <subcellularLocation>
        <location evidence="10">Cytoplasm</location>
    </subcellularLocation>
    <subcellularLocation>
        <location evidence="10">Secreted</location>
    </subcellularLocation>
    <subcellularLocation>
        <location evidence="10">Cell surface</location>
    </subcellularLocation>
    <text evidence="10">Fractions of enolase are present in both the cytoplasm and on the cell surface.</text>
</comment>
<feature type="binding site" evidence="10">
    <location>
        <position position="289"/>
    </location>
    <ligand>
        <name>Mg(2+)</name>
        <dbReference type="ChEBI" id="CHEBI:18420"/>
    </ligand>
</feature>
<dbReference type="HAMAP" id="MF_00318">
    <property type="entry name" value="Enolase"/>
    <property type="match status" value="1"/>
</dbReference>
<evidence type="ECO:0000259" key="12">
    <source>
        <dbReference type="SMART" id="SM01193"/>
    </source>
</evidence>
<keyword evidence="7 10" id="KW-0324">Glycolysis</keyword>
<dbReference type="InterPro" id="IPR020811">
    <property type="entry name" value="Enolase_N"/>
</dbReference>
<dbReference type="PANTHER" id="PTHR11902:SF1">
    <property type="entry name" value="ENOLASE"/>
    <property type="match status" value="1"/>
</dbReference>
<dbReference type="SFLD" id="SFLDG00178">
    <property type="entry name" value="enolase"/>
    <property type="match status" value="1"/>
</dbReference>
<feature type="domain" description="Enolase N-terminal" evidence="12">
    <location>
        <begin position="4"/>
        <end position="133"/>
    </location>
</feature>
<dbReference type="SFLD" id="SFLDF00002">
    <property type="entry name" value="enolase"/>
    <property type="match status" value="1"/>
</dbReference>
<dbReference type="Pfam" id="PF00113">
    <property type="entry name" value="Enolase_C"/>
    <property type="match status" value="1"/>
</dbReference>
<dbReference type="EMBL" id="JBEXAE010000002">
    <property type="protein sequence ID" value="MET6989839.1"/>
    <property type="molecule type" value="Genomic_DNA"/>
</dbReference>
<dbReference type="PRINTS" id="PR00148">
    <property type="entry name" value="ENOLASE"/>
</dbReference>
<evidence type="ECO:0000256" key="2">
    <source>
        <dbReference type="ARBA" id="ARBA00009604"/>
    </source>
</evidence>
<dbReference type="Gene3D" id="3.20.20.120">
    <property type="entry name" value="Enolase-like C-terminal domain"/>
    <property type="match status" value="1"/>
</dbReference>
<dbReference type="SUPFAM" id="SSF51604">
    <property type="entry name" value="Enolase C-terminal domain-like"/>
    <property type="match status" value="1"/>
</dbReference>
<dbReference type="Proteomes" id="UP001549799">
    <property type="component" value="Unassembled WGS sequence"/>
</dbReference>
<keyword evidence="5 10" id="KW-0964">Secreted</keyword>
<dbReference type="InterPro" id="IPR020810">
    <property type="entry name" value="Enolase_C"/>
</dbReference>
<comment type="cofactor">
    <cofactor evidence="10">
        <name>Mg(2+)</name>
        <dbReference type="ChEBI" id="CHEBI:18420"/>
    </cofactor>
    <text evidence="10">Binds a second Mg(2+) ion via substrate during catalysis.</text>
</comment>
<evidence type="ECO:0000256" key="5">
    <source>
        <dbReference type="ARBA" id="ARBA00022525"/>
    </source>
</evidence>
<feature type="active site" description="Proton acceptor" evidence="10">
    <location>
        <position position="341"/>
    </location>
</feature>
<keyword evidence="8 10" id="KW-0456">Lyase</keyword>
<dbReference type="PANTHER" id="PTHR11902">
    <property type="entry name" value="ENOLASE"/>
    <property type="match status" value="1"/>
</dbReference>
<evidence type="ECO:0000313" key="13">
    <source>
        <dbReference type="EMBL" id="MET6989839.1"/>
    </source>
</evidence>
<feature type="binding site" evidence="10">
    <location>
        <position position="242"/>
    </location>
    <ligand>
        <name>Mg(2+)</name>
        <dbReference type="ChEBI" id="CHEBI:18420"/>
    </ligand>
</feature>
<name>A0ABV2SRR3_9FLAO</name>
<dbReference type="SUPFAM" id="SSF54826">
    <property type="entry name" value="Enolase N-terminal domain-like"/>
    <property type="match status" value="1"/>
</dbReference>
<dbReference type="InterPro" id="IPR029017">
    <property type="entry name" value="Enolase-like_N"/>
</dbReference>
<feature type="binding site" evidence="10">
    <location>
        <position position="341"/>
    </location>
    <ligand>
        <name>(2R)-2-phosphoglycerate</name>
        <dbReference type="ChEBI" id="CHEBI:58289"/>
    </ligand>
</feature>
<dbReference type="PIRSF" id="PIRSF001400">
    <property type="entry name" value="Enolase"/>
    <property type="match status" value="1"/>
</dbReference>
<comment type="pathway">
    <text evidence="1 10">Carbohydrate degradation; glycolysis; pyruvate from D-glyceraldehyde 3-phosphate: step 4/5.</text>
</comment>
<feature type="binding site" evidence="10">
    <location>
        <position position="162"/>
    </location>
    <ligand>
        <name>(2R)-2-phosphoglycerate</name>
        <dbReference type="ChEBI" id="CHEBI:58289"/>
    </ligand>
</feature>
<dbReference type="RefSeq" id="WP_354614222.1">
    <property type="nucleotide sequence ID" value="NZ_JBEXAE010000002.1"/>
</dbReference>
<evidence type="ECO:0000256" key="8">
    <source>
        <dbReference type="ARBA" id="ARBA00023239"/>
    </source>
</evidence>
<dbReference type="EC" id="4.2.1.11" evidence="3 10"/>
<dbReference type="InterPro" id="IPR020809">
    <property type="entry name" value="Enolase_CS"/>
</dbReference>
<dbReference type="NCBIfam" id="TIGR01060">
    <property type="entry name" value="eno"/>
    <property type="match status" value="1"/>
</dbReference>
<organism evidence="13 14">
    <name type="scientific">Sediminicola arcticus</name>
    <dbReference type="NCBI Taxonomy" id="1574308"/>
    <lineage>
        <taxon>Bacteria</taxon>
        <taxon>Pseudomonadati</taxon>
        <taxon>Bacteroidota</taxon>
        <taxon>Flavobacteriia</taxon>
        <taxon>Flavobacteriales</taxon>
        <taxon>Flavobacteriaceae</taxon>
        <taxon>Sediminicola</taxon>
    </lineage>
</organism>
<dbReference type="InterPro" id="IPR036849">
    <property type="entry name" value="Enolase-like_C_sf"/>
</dbReference>
<feature type="binding site" evidence="10">
    <location>
        <position position="370"/>
    </location>
    <ligand>
        <name>(2R)-2-phosphoglycerate</name>
        <dbReference type="ChEBI" id="CHEBI:58289"/>
    </ligand>
</feature>
<feature type="binding site" evidence="10">
    <location>
        <position position="316"/>
    </location>
    <ligand>
        <name>Mg(2+)</name>
        <dbReference type="ChEBI" id="CHEBI:18420"/>
    </ligand>
</feature>
<gene>
    <name evidence="10 13" type="primary">eno</name>
    <name evidence="13" type="ORF">ABXZ36_04160</name>
</gene>
<comment type="function">
    <text evidence="9 10">Catalyzes the reversible conversion of 2-phosphoglycerate (2-PG) into phosphoenolpyruvate (PEP). It is essential for the degradation of carbohydrates via glycolysis.</text>
</comment>
<dbReference type="CDD" id="cd03313">
    <property type="entry name" value="enolase"/>
    <property type="match status" value="1"/>
</dbReference>
<evidence type="ECO:0000256" key="1">
    <source>
        <dbReference type="ARBA" id="ARBA00005031"/>
    </source>
</evidence>
<evidence type="ECO:0000313" key="14">
    <source>
        <dbReference type="Proteomes" id="UP001549799"/>
    </source>
</evidence>
<feature type="active site" description="Proton donor" evidence="10">
    <location>
        <position position="204"/>
    </location>
</feature>
<dbReference type="PROSITE" id="PS00164">
    <property type="entry name" value="ENOLASE"/>
    <property type="match status" value="1"/>
</dbReference>
<evidence type="ECO:0000256" key="3">
    <source>
        <dbReference type="ARBA" id="ARBA00012058"/>
    </source>
</evidence>
<keyword evidence="14" id="KW-1185">Reference proteome</keyword>
<keyword evidence="10" id="KW-0963">Cytoplasm</keyword>
<feature type="binding site" evidence="10">
    <location>
        <position position="392"/>
    </location>
    <ligand>
        <name>(2R)-2-phosphoglycerate</name>
        <dbReference type="ChEBI" id="CHEBI:58289"/>
    </ligand>
</feature>
<dbReference type="SFLD" id="SFLDS00001">
    <property type="entry name" value="Enolase"/>
    <property type="match status" value="1"/>
</dbReference>
<dbReference type="GO" id="GO:0004634">
    <property type="term" value="F:phosphopyruvate hydratase activity"/>
    <property type="evidence" value="ECO:0007669"/>
    <property type="project" value="UniProtKB-EC"/>
</dbReference>
<dbReference type="Gene3D" id="3.30.390.10">
    <property type="entry name" value="Enolase-like, N-terminal domain"/>
    <property type="match status" value="1"/>
</dbReference>
<accession>A0ABV2SRR3</accession>
<dbReference type="SMART" id="SM01192">
    <property type="entry name" value="Enolase_C"/>
    <property type="match status" value="1"/>
</dbReference>
<reference evidence="13 14" key="1">
    <citation type="submission" date="2024-07" db="EMBL/GenBank/DDBJ databases">
        <title>The genome sequence of type strain Sediminicola arcticus GDMCC 1.2805.</title>
        <authorList>
            <person name="Liu Y."/>
        </authorList>
    </citation>
    <scope>NUCLEOTIDE SEQUENCE [LARGE SCALE GENOMIC DNA]</scope>
    <source>
        <strain evidence="13 14">GDMCC 1.2805</strain>
    </source>
</reference>
<feature type="binding site" evidence="10">
    <location>
        <position position="371"/>
    </location>
    <ligand>
        <name>(2R)-2-phosphoglycerate</name>
        <dbReference type="ChEBI" id="CHEBI:58289"/>
    </ligand>
</feature>
<evidence type="ECO:0000256" key="9">
    <source>
        <dbReference type="ARBA" id="ARBA00045763"/>
    </source>
</evidence>
<dbReference type="SMART" id="SM01193">
    <property type="entry name" value="Enolase_N"/>
    <property type="match status" value="1"/>
</dbReference>
<sequence length="430" mass="46011">MSIIINVHARQILDSRGNPTIEVDVHTESGILGRAAVPSGASTGEHEAVELRDGGKAFMGKGVSQAVKNVNTTIFEEIVGMSVFEQNLIDQTMIDLDGTPNKSKLGANAILGVSLAVAKAAANELGMPLYRYVGGVSANTLPVPMMNIINGGSHSDAPIAFQEFMVMPVKAKDFSHAMQMGTEIFHNLKKVLHDRGLSTAVGDEGGFAPNLAGGTEDALDTIAKAVDKAGYKLGDDVMIALDCAAAEFYVDGKYDYTKFEGDKGVVRTSHQQADYLAELAANYPIISIEDGMDENDWEGWKYLTDKIGDKVQLVGDDLFVTNVERLSKGIKNGIANSILIKVNQIGTLTETIAAVNMAHNAGYTSVMSHRSGETEDNTIADLAVALNTGQIKTGSASRSDRMAKYNQLLRIEEELGSVAYYPGANAFKIK</sequence>
<protein>
    <recommendedName>
        <fullName evidence="4 10">Enolase</fullName>
        <ecNumber evidence="3 10">4.2.1.11</ecNumber>
    </recommendedName>
    <alternativeName>
        <fullName evidence="10">2-phospho-D-glycerate hydro-lyase</fullName>
    </alternativeName>
    <alternativeName>
        <fullName evidence="10">2-phosphoglycerate dehydratase</fullName>
    </alternativeName>
</protein>
<dbReference type="InterPro" id="IPR000941">
    <property type="entry name" value="Enolase"/>
</dbReference>
<evidence type="ECO:0000256" key="4">
    <source>
        <dbReference type="ARBA" id="ARBA00017068"/>
    </source>
</evidence>
<evidence type="ECO:0000256" key="6">
    <source>
        <dbReference type="ARBA" id="ARBA00022842"/>
    </source>
</evidence>
<comment type="similarity">
    <text evidence="2 10">Belongs to the enolase family.</text>
</comment>
<keyword evidence="10" id="KW-0479">Metal-binding</keyword>
<evidence type="ECO:0000256" key="7">
    <source>
        <dbReference type="ARBA" id="ARBA00023152"/>
    </source>
</evidence>
<keyword evidence="6 10" id="KW-0460">Magnesium</keyword>
<evidence type="ECO:0000259" key="11">
    <source>
        <dbReference type="SMART" id="SM01192"/>
    </source>
</evidence>
<proteinExistence type="inferred from homology"/>
<dbReference type="Pfam" id="PF03952">
    <property type="entry name" value="Enolase_N"/>
    <property type="match status" value="1"/>
</dbReference>
<evidence type="ECO:0000256" key="10">
    <source>
        <dbReference type="HAMAP-Rule" id="MF_00318"/>
    </source>
</evidence>
<comment type="catalytic activity">
    <reaction evidence="10">
        <text>(2R)-2-phosphoglycerate = phosphoenolpyruvate + H2O</text>
        <dbReference type="Rhea" id="RHEA:10164"/>
        <dbReference type="ChEBI" id="CHEBI:15377"/>
        <dbReference type="ChEBI" id="CHEBI:58289"/>
        <dbReference type="ChEBI" id="CHEBI:58702"/>
        <dbReference type="EC" id="4.2.1.11"/>
    </reaction>
</comment>
<comment type="caution">
    <text evidence="13">The sequence shown here is derived from an EMBL/GenBank/DDBJ whole genome shotgun (WGS) entry which is preliminary data.</text>
</comment>